<evidence type="ECO:0000313" key="2">
    <source>
        <dbReference type="EMBL" id="OAI30242.1"/>
    </source>
</evidence>
<protein>
    <submittedName>
        <fullName evidence="2">Uncharacterized protein</fullName>
    </submittedName>
</protein>
<dbReference type="EMBL" id="LUUL01000009">
    <property type="protein sequence ID" value="OAI30242.1"/>
    <property type="molecule type" value="Genomic_DNA"/>
</dbReference>
<feature type="region of interest" description="Disordered" evidence="1">
    <location>
        <begin position="1"/>
        <end position="21"/>
    </location>
</feature>
<dbReference type="Proteomes" id="UP000077734">
    <property type="component" value="Unassembled WGS sequence"/>
</dbReference>
<evidence type="ECO:0000256" key="1">
    <source>
        <dbReference type="SAM" id="MobiDB-lite"/>
    </source>
</evidence>
<comment type="caution">
    <text evidence="2">The sequence shown here is derived from an EMBL/GenBank/DDBJ whole genome shotgun (WGS) entry which is preliminary data.</text>
</comment>
<keyword evidence="3" id="KW-1185">Reference proteome</keyword>
<organism evidence="2 3">
    <name type="scientific">Methylomonas koyamae</name>
    <dbReference type="NCBI Taxonomy" id="702114"/>
    <lineage>
        <taxon>Bacteria</taxon>
        <taxon>Pseudomonadati</taxon>
        <taxon>Pseudomonadota</taxon>
        <taxon>Gammaproteobacteria</taxon>
        <taxon>Methylococcales</taxon>
        <taxon>Methylococcaceae</taxon>
        <taxon>Methylomonas</taxon>
    </lineage>
</organism>
<feature type="compositionally biased region" description="Basic and acidic residues" evidence="1">
    <location>
        <begin position="1"/>
        <end position="18"/>
    </location>
</feature>
<dbReference type="AlphaFoldDB" id="A0AA91DHS3"/>
<proteinExistence type="predicted"/>
<accession>A0AA91DHS3</accession>
<name>A0AA91DHS3_9GAMM</name>
<sequence length="203" mass="22373">MARRESTNDRETYACPRDHHARHRSGFASLPHWQNLNPIVIGLTSRKVGGNLDDINLIQDTFHSQFTDHLDTSTVATLPYMQACPERSRRGARQVRSLREAASISTTLAELLSQFASVGRADQQTLLDQILDVWSDTSTLATTFGGAYSGHSLTVNIQNIAAGSAAYNAWADKLTILEHFNGRTFNAVPAGVTENDDTWRMAA</sequence>
<reference evidence="2 3" key="1">
    <citation type="submission" date="2016-03" db="EMBL/GenBank/DDBJ databases">
        <authorList>
            <person name="Heylen K."/>
            <person name="De Vos P."/>
            <person name="Vekeman B."/>
        </authorList>
    </citation>
    <scope>NUCLEOTIDE SEQUENCE [LARGE SCALE GENOMIC DNA]</scope>
    <source>
        <strain evidence="2 3">R-49807</strain>
    </source>
</reference>
<evidence type="ECO:0000313" key="3">
    <source>
        <dbReference type="Proteomes" id="UP000077734"/>
    </source>
</evidence>
<gene>
    <name evidence="2" type="ORF">A1356_21885</name>
</gene>
<dbReference type="RefSeq" id="WP_157198344.1">
    <property type="nucleotide sequence ID" value="NZ_LUUL01000009.1"/>
</dbReference>